<comment type="subcellular location">
    <subcellularLocation>
        <location evidence="1 7">Cell membrane</location>
        <topology evidence="1 7">Multi-pass membrane protein</topology>
    </subcellularLocation>
</comment>
<protein>
    <submittedName>
        <fullName evidence="9">Nickel transport system permease protein</fullName>
    </submittedName>
</protein>
<feature type="transmembrane region" description="Helical" evidence="7">
    <location>
        <begin position="123"/>
        <end position="146"/>
    </location>
</feature>
<evidence type="ECO:0000256" key="6">
    <source>
        <dbReference type="ARBA" id="ARBA00023136"/>
    </source>
</evidence>
<accession>A0ABV2K1N9</accession>
<keyword evidence="4 7" id="KW-0812">Transmembrane</keyword>
<comment type="caution">
    <text evidence="9">The sequence shown here is derived from an EMBL/GenBank/DDBJ whole genome shotgun (WGS) entry which is preliminary data.</text>
</comment>
<dbReference type="CDD" id="cd06261">
    <property type="entry name" value="TM_PBP2"/>
    <property type="match status" value="1"/>
</dbReference>
<feature type="transmembrane region" description="Helical" evidence="7">
    <location>
        <begin position="242"/>
        <end position="261"/>
    </location>
</feature>
<keyword evidence="5 7" id="KW-1133">Transmembrane helix</keyword>
<keyword evidence="3" id="KW-1003">Cell membrane</keyword>
<dbReference type="Proteomes" id="UP001549104">
    <property type="component" value="Unassembled WGS sequence"/>
</dbReference>
<dbReference type="Gene3D" id="1.10.3720.10">
    <property type="entry name" value="MetI-like"/>
    <property type="match status" value="1"/>
</dbReference>
<feature type="transmembrane region" description="Helical" evidence="7">
    <location>
        <begin position="202"/>
        <end position="221"/>
    </location>
</feature>
<sequence>MNVWRRLKTDKLAILCLSLLLLVITAGIFAPILAPHNPLEMNILQKYAGVSQTYPLGTDQLGRCILSRLLFGIRTTVFFALVTMCITITIGTLLGIISGFFRGKVDEIIMRFCDIMLSFPSEVMILAIVGVLGPGLLNVVIANILAKWAWYTRMIRSVVIQYIDKDYIRFAKVSGCSTGHIMRKHLLPGVSGEVAVFATLDTGWVVLNISALSFLGLGVQAPTPEWGMMLNEARNVMITHPAHMLAPGLAIVIVVAAFNFLGDSLHSAINPKHFQMKKKRSRLNVFTRSKKAIRY</sequence>
<dbReference type="Pfam" id="PF00528">
    <property type="entry name" value="BPD_transp_1"/>
    <property type="match status" value="1"/>
</dbReference>
<evidence type="ECO:0000256" key="5">
    <source>
        <dbReference type="ARBA" id="ARBA00022989"/>
    </source>
</evidence>
<keyword evidence="2 7" id="KW-0813">Transport</keyword>
<evidence type="ECO:0000256" key="2">
    <source>
        <dbReference type="ARBA" id="ARBA00022448"/>
    </source>
</evidence>
<dbReference type="PROSITE" id="PS50928">
    <property type="entry name" value="ABC_TM1"/>
    <property type="match status" value="1"/>
</dbReference>
<feature type="transmembrane region" description="Helical" evidence="7">
    <location>
        <begin position="77"/>
        <end position="102"/>
    </location>
</feature>
<evidence type="ECO:0000256" key="3">
    <source>
        <dbReference type="ARBA" id="ARBA00022475"/>
    </source>
</evidence>
<dbReference type="InterPro" id="IPR050366">
    <property type="entry name" value="BP-dependent_transpt_permease"/>
</dbReference>
<dbReference type="EMBL" id="JBEPME010000001">
    <property type="protein sequence ID" value="MET3654984.1"/>
    <property type="molecule type" value="Genomic_DNA"/>
</dbReference>
<dbReference type="PANTHER" id="PTHR43386">
    <property type="entry name" value="OLIGOPEPTIDE TRANSPORT SYSTEM PERMEASE PROTEIN APPC"/>
    <property type="match status" value="1"/>
</dbReference>
<evidence type="ECO:0000256" key="7">
    <source>
        <dbReference type="RuleBase" id="RU363032"/>
    </source>
</evidence>
<dbReference type="SUPFAM" id="SSF161098">
    <property type="entry name" value="MetI-like"/>
    <property type="match status" value="1"/>
</dbReference>
<dbReference type="InterPro" id="IPR035906">
    <property type="entry name" value="MetI-like_sf"/>
</dbReference>
<name>A0ABV2K1N9_SPOPS</name>
<dbReference type="InterPro" id="IPR053474">
    <property type="entry name" value="Staphylopine_ABC_permease"/>
</dbReference>
<evidence type="ECO:0000313" key="9">
    <source>
        <dbReference type="EMBL" id="MET3654984.1"/>
    </source>
</evidence>
<organism evidence="9 10">
    <name type="scientific">Sporosarcina psychrophila</name>
    <name type="common">Bacillus psychrophilus</name>
    <dbReference type="NCBI Taxonomy" id="1476"/>
    <lineage>
        <taxon>Bacteria</taxon>
        <taxon>Bacillati</taxon>
        <taxon>Bacillota</taxon>
        <taxon>Bacilli</taxon>
        <taxon>Bacillales</taxon>
        <taxon>Caryophanaceae</taxon>
        <taxon>Sporosarcina</taxon>
    </lineage>
</organism>
<evidence type="ECO:0000256" key="4">
    <source>
        <dbReference type="ARBA" id="ARBA00022692"/>
    </source>
</evidence>
<feature type="domain" description="ABC transmembrane type-1" evidence="8">
    <location>
        <begin position="73"/>
        <end position="262"/>
    </location>
</feature>
<dbReference type="InterPro" id="IPR000515">
    <property type="entry name" value="MetI-like"/>
</dbReference>
<dbReference type="RefSeq" id="WP_067213657.1">
    <property type="nucleotide sequence ID" value="NZ_CP014616.1"/>
</dbReference>
<feature type="transmembrane region" description="Helical" evidence="7">
    <location>
        <begin position="12"/>
        <end position="34"/>
    </location>
</feature>
<evidence type="ECO:0000259" key="8">
    <source>
        <dbReference type="PROSITE" id="PS50928"/>
    </source>
</evidence>
<evidence type="ECO:0000256" key="1">
    <source>
        <dbReference type="ARBA" id="ARBA00004651"/>
    </source>
</evidence>
<reference evidence="9 10" key="1">
    <citation type="submission" date="2024-06" db="EMBL/GenBank/DDBJ databases">
        <title>Sorghum-associated microbial communities from plants grown in Nebraska, USA.</title>
        <authorList>
            <person name="Schachtman D."/>
        </authorList>
    </citation>
    <scope>NUCLEOTIDE SEQUENCE [LARGE SCALE GENOMIC DNA]</scope>
    <source>
        <strain evidence="9 10">1288</strain>
    </source>
</reference>
<keyword evidence="10" id="KW-1185">Reference proteome</keyword>
<gene>
    <name evidence="9" type="ORF">ABIC55_000068</name>
</gene>
<keyword evidence="6 7" id="KW-0472">Membrane</keyword>
<dbReference type="InterPro" id="IPR025966">
    <property type="entry name" value="OppC_N"/>
</dbReference>
<dbReference type="PANTHER" id="PTHR43386:SF1">
    <property type="entry name" value="D,D-DIPEPTIDE TRANSPORT SYSTEM PERMEASE PROTEIN DDPC-RELATED"/>
    <property type="match status" value="1"/>
</dbReference>
<evidence type="ECO:0000313" key="10">
    <source>
        <dbReference type="Proteomes" id="UP001549104"/>
    </source>
</evidence>
<dbReference type="Pfam" id="PF12911">
    <property type="entry name" value="OppC_N"/>
    <property type="match status" value="1"/>
</dbReference>
<dbReference type="NCBIfam" id="NF045473">
    <property type="entry name" value="Opp1C"/>
    <property type="match status" value="1"/>
</dbReference>
<proteinExistence type="inferred from homology"/>
<comment type="similarity">
    <text evidence="7">Belongs to the binding-protein-dependent transport system permease family.</text>
</comment>